<feature type="domain" description="NIF system FeS cluster assembly NifU C-terminal" evidence="2">
    <location>
        <begin position="73"/>
        <end position="106"/>
    </location>
</feature>
<evidence type="ECO:0000256" key="1">
    <source>
        <dbReference type="ARBA" id="ARBA00006420"/>
    </source>
</evidence>
<dbReference type="Gene3D" id="3.30.300.130">
    <property type="entry name" value="Fe-S cluster assembly (FSCA)"/>
    <property type="match status" value="3"/>
</dbReference>
<reference evidence="3 4" key="1">
    <citation type="journal article" date="2018" name="PLoS Genet.">
        <title>Population sequencing reveals clonal diversity and ancestral inbreeding in the grapevine cultivar Chardonnay.</title>
        <authorList>
            <person name="Roach M.J."/>
            <person name="Johnson D.L."/>
            <person name="Bohlmann J."/>
            <person name="van Vuuren H.J."/>
            <person name="Jones S.J."/>
            <person name="Pretorius I.S."/>
            <person name="Schmidt S.A."/>
            <person name="Borneman A.R."/>
        </authorList>
    </citation>
    <scope>NUCLEOTIDE SEQUENCE [LARGE SCALE GENOMIC DNA]</scope>
    <source>
        <strain evidence="4">cv. Chardonnay</strain>
        <tissue evidence="3">Leaf</tissue>
    </source>
</reference>
<dbReference type="GO" id="GO:0051536">
    <property type="term" value="F:iron-sulfur cluster binding"/>
    <property type="evidence" value="ECO:0007669"/>
    <property type="project" value="InterPro"/>
</dbReference>
<dbReference type="InterPro" id="IPR034904">
    <property type="entry name" value="FSCA_dom_sf"/>
</dbReference>
<evidence type="ECO:0000313" key="4">
    <source>
        <dbReference type="Proteomes" id="UP000288805"/>
    </source>
</evidence>
<dbReference type="SUPFAM" id="SSF117916">
    <property type="entry name" value="Fe-S cluster assembly (FSCA) domain-like"/>
    <property type="match status" value="3"/>
</dbReference>
<dbReference type="GO" id="GO:0005198">
    <property type="term" value="F:structural molecule activity"/>
    <property type="evidence" value="ECO:0007669"/>
    <property type="project" value="UniProtKB-ARBA"/>
</dbReference>
<dbReference type="GO" id="GO:0016226">
    <property type="term" value="P:iron-sulfur cluster assembly"/>
    <property type="evidence" value="ECO:0007669"/>
    <property type="project" value="InterPro"/>
</dbReference>
<dbReference type="GO" id="GO:0005506">
    <property type="term" value="F:iron ion binding"/>
    <property type="evidence" value="ECO:0007669"/>
    <property type="project" value="InterPro"/>
</dbReference>
<dbReference type="AlphaFoldDB" id="A0A438E1G9"/>
<name>A0A438E1G9_VITVI</name>
<organism evidence="3 4">
    <name type="scientific">Vitis vinifera</name>
    <name type="common">Grape</name>
    <dbReference type="NCBI Taxonomy" id="29760"/>
    <lineage>
        <taxon>Eukaryota</taxon>
        <taxon>Viridiplantae</taxon>
        <taxon>Streptophyta</taxon>
        <taxon>Embryophyta</taxon>
        <taxon>Tracheophyta</taxon>
        <taxon>Spermatophyta</taxon>
        <taxon>Magnoliopsida</taxon>
        <taxon>eudicotyledons</taxon>
        <taxon>Gunneridae</taxon>
        <taxon>Pentapetalae</taxon>
        <taxon>rosids</taxon>
        <taxon>Vitales</taxon>
        <taxon>Vitaceae</taxon>
        <taxon>Viteae</taxon>
        <taxon>Vitis</taxon>
    </lineage>
</organism>
<dbReference type="PANTHER" id="PTHR11178:SF15">
    <property type="entry name" value="NIFU-LIKE PROTEIN 1, CHLOROPLASTIC"/>
    <property type="match status" value="1"/>
</dbReference>
<dbReference type="PANTHER" id="PTHR11178">
    <property type="entry name" value="IRON-SULFUR CLUSTER SCAFFOLD PROTEIN NFU-RELATED"/>
    <property type="match status" value="1"/>
</dbReference>
<evidence type="ECO:0000313" key="3">
    <source>
        <dbReference type="EMBL" id="RVW41555.1"/>
    </source>
</evidence>
<dbReference type="Pfam" id="PF01106">
    <property type="entry name" value="NifU"/>
    <property type="match status" value="2"/>
</dbReference>
<feature type="domain" description="NIF system FeS cluster assembly NifU C-terminal" evidence="2">
    <location>
        <begin position="142"/>
        <end position="171"/>
    </location>
</feature>
<dbReference type="FunFam" id="3.30.300.130:FF:000012">
    <property type="entry name" value="NifU-like protein 1 chloroplastic"/>
    <property type="match status" value="1"/>
</dbReference>
<gene>
    <name evidence="3" type="primary">NIFU1_0</name>
    <name evidence="3" type="ORF">CK203_068216</name>
</gene>
<dbReference type="InterPro" id="IPR001075">
    <property type="entry name" value="NIF_FeS_clus_asmbl_NifU_C"/>
</dbReference>
<sequence length="251" mass="26679">MASLTATGLSQNSAFRLSKTSVKPQKNQPIVSLKPLRTVLQRTAIKASNPSAPSGSPGLYSAHKFELTAKNVDLVLEDVRPYLISDGGNVDVVSVEDGVISLKLQGCVGFTRVILMKAIESFGMNNEPFLSSLGVAAIGKPLNGACGSCPSSTTTMTMGIERVLKEKFGDAVKDIRQVYDEQTGETTVEAVNRHLDILRPAIKNYGSSVDVLSIEGGDCLVKYTGPESIGSGIKAAIKEKFPDIVNVVFSD</sequence>
<proteinExistence type="inferred from homology"/>
<protein>
    <submittedName>
        <fullName evidence="3">NifU-like protein 1, chloroplastic</fullName>
    </submittedName>
</protein>
<evidence type="ECO:0000259" key="2">
    <source>
        <dbReference type="Pfam" id="PF01106"/>
    </source>
</evidence>
<dbReference type="Proteomes" id="UP000288805">
    <property type="component" value="Unassembled WGS sequence"/>
</dbReference>
<comment type="similarity">
    <text evidence="1">Belongs to the NifU family.</text>
</comment>
<comment type="caution">
    <text evidence="3">The sequence shown here is derived from an EMBL/GenBank/DDBJ whole genome shotgun (WGS) entry which is preliminary data.</text>
</comment>
<dbReference type="EMBL" id="QGNW01001434">
    <property type="protein sequence ID" value="RVW41555.1"/>
    <property type="molecule type" value="Genomic_DNA"/>
</dbReference>
<accession>A0A438E1G9</accession>